<sequence length="168" mass="18397">MSNLSLVSSQIIQLGSSDTDEAMSAIQGLKHQGEQVIPMLLERLKSEDDSIRTMIILVLGEIGPKAAKSAEQVAGFLLENDEQLKMAAALTLTRIGTESIPPLKKLLYSDNHKARFWAAWSMSFLDPAQLDAQSMECLKQHREAPDSPIEGFAAEEAIAKVLAHKINL</sequence>
<dbReference type="EMBL" id="BMLN01000005">
    <property type="protein sequence ID" value="GGO00376.1"/>
    <property type="molecule type" value="Genomic_DNA"/>
</dbReference>
<evidence type="ECO:0000313" key="2">
    <source>
        <dbReference type="Proteomes" id="UP000606653"/>
    </source>
</evidence>
<evidence type="ECO:0008006" key="3">
    <source>
        <dbReference type="Google" id="ProtNLM"/>
    </source>
</evidence>
<dbReference type="InterPro" id="IPR016024">
    <property type="entry name" value="ARM-type_fold"/>
</dbReference>
<dbReference type="Gene3D" id="1.25.10.10">
    <property type="entry name" value="Leucine-rich Repeat Variant"/>
    <property type="match status" value="1"/>
</dbReference>
<dbReference type="RefSeq" id="WP_018979035.1">
    <property type="nucleotide sequence ID" value="NZ_BMLN01000005.1"/>
</dbReference>
<comment type="caution">
    <text evidence="1">The sequence shown here is derived from an EMBL/GenBank/DDBJ whole genome shotgun (WGS) entry which is preliminary data.</text>
</comment>
<protein>
    <recommendedName>
        <fullName evidence="3">HEAT repeat domain-containing protein</fullName>
    </recommendedName>
</protein>
<dbReference type="InterPro" id="IPR011989">
    <property type="entry name" value="ARM-like"/>
</dbReference>
<accession>A0ABQ2L2V2</accession>
<gene>
    <name evidence="1" type="primary">skfG</name>
    <name evidence="1" type="ORF">GCM10010969_21500</name>
</gene>
<proteinExistence type="predicted"/>
<dbReference type="SUPFAM" id="SSF48371">
    <property type="entry name" value="ARM repeat"/>
    <property type="match status" value="1"/>
</dbReference>
<keyword evidence="2" id="KW-1185">Reference proteome</keyword>
<evidence type="ECO:0000313" key="1">
    <source>
        <dbReference type="EMBL" id="GGO00376.1"/>
    </source>
</evidence>
<dbReference type="Proteomes" id="UP000606653">
    <property type="component" value="Unassembled WGS sequence"/>
</dbReference>
<reference evidence="2" key="1">
    <citation type="journal article" date="2019" name="Int. J. Syst. Evol. Microbiol.">
        <title>The Global Catalogue of Microorganisms (GCM) 10K type strain sequencing project: providing services to taxonomists for standard genome sequencing and annotation.</title>
        <authorList>
            <consortium name="The Broad Institute Genomics Platform"/>
            <consortium name="The Broad Institute Genome Sequencing Center for Infectious Disease"/>
            <person name="Wu L."/>
            <person name="Ma J."/>
        </authorList>
    </citation>
    <scope>NUCLEOTIDE SEQUENCE [LARGE SCALE GENOMIC DNA]</scope>
    <source>
        <strain evidence="2">CGMCC 1.6964</strain>
    </source>
</reference>
<name>A0ABQ2L2V2_9BACL</name>
<organism evidence="1 2">
    <name type="scientific">Saccharibacillus kuerlensis</name>
    <dbReference type="NCBI Taxonomy" id="459527"/>
    <lineage>
        <taxon>Bacteria</taxon>
        <taxon>Bacillati</taxon>
        <taxon>Bacillota</taxon>
        <taxon>Bacilli</taxon>
        <taxon>Bacillales</taxon>
        <taxon>Paenibacillaceae</taxon>
        <taxon>Saccharibacillus</taxon>
    </lineage>
</organism>